<dbReference type="EMBL" id="HG792016">
    <property type="protein sequence ID" value="CDM32954.1"/>
    <property type="molecule type" value="Genomic_DNA"/>
</dbReference>
<proteinExistence type="predicted"/>
<evidence type="ECO:0000313" key="1">
    <source>
        <dbReference type="EMBL" id="CDM32954.1"/>
    </source>
</evidence>
<protein>
    <submittedName>
        <fullName evidence="1">Genomic scaffold, ProqFM164S02</fullName>
    </submittedName>
</protein>
<keyword evidence="2" id="KW-1185">Reference proteome</keyword>
<evidence type="ECO:0000313" key="2">
    <source>
        <dbReference type="Proteomes" id="UP000030686"/>
    </source>
</evidence>
<name>W6QFJ9_PENRF</name>
<reference evidence="1" key="1">
    <citation type="journal article" date="2014" name="Nat. Commun.">
        <title>Multiple recent horizontal transfers of a large genomic region in cheese making fungi.</title>
        <authorList>
            <person name="Cheeseman K."/>
            <person name="Ropars J."/>
            <person name="Renault P."/>
            <person name="Dupont J."/>
            <person name="Gouzy J."/>
            <person name="Branca A."/>
            <person name="Abraham A.L."/>
            <person name="Ceppi M."/>
            <person name="Conseiller E."/>
            <person name="Debuchy R."/>
            <person name="Malagnac F."/>
            <person name="Goarin A."/>
            <person name="Silar P."/>
            <person name="Lacoste S."/>
            <person name="Sallet E."/>
            <person name="Bensimon A."/>
            <person name="Giraud T."/>
            <person name="Brygoo Y."/>
        </authorList>
    </citation>
    <scope>NUCLEOTIDE SEQUENCE [LARGE SCALE GENOMIC DNA]</scope>
    <source>
        <strain evidence="1">FM164</strain>
    </source>
</reference>
<dbReference type="Proteomes" id="UP000030686">
    <property type="component" value="Unassembled WGS sequence"/>
</dbReference>
<dbReference type="AlphaFoldDB" id="W6QFJ9"/>
<sequence length="195" mass="22540">MDCFPILTLQSLLPKWVGPFFFQDNPSSVWGDQENQNAESSLGPDNILGRIEKLPTELIDSIIEASVFSEPLGSHDALHTLQAFCQEEKGSIFKTRIHTVLRSLSLRKRFETSWELYPNFDHTKARQCTFDKTALPSSFYRDRPTEIMNLCKFADIDLVNQLLYREDLLTYVARRNCVAGVVWISNHTESHDDWR</sequence>
<gene>
    <name evidence="1" type="ORF">PROQFM164_S02g003105</name>
</gene>
<accession>W6QFJ9</accession>
<dbReference type="OrthoDB" id="4358509at2759"/>
<organism evidence="1 2">
    <name type="scientific">Penicillium roqueforti (strain FM164)</name>
    <dbReference type="NCBI Taxonomy" id="1365484"/>
    <lineage>
        <taxon>Eukaryota</taxon>
        <taxon>Fungi</taxon>
        <taxon>Dikarya</taxon>
        <taxon>Ascomycota</taxon>
        <taxon>Pezizomycotina</taxon>
        <taxon>Eurotiomycetes</taxon>
        <taxon>Eurotiomycetidae</taxon>
        <taxon>Eurotiales</taxon>
        <taxon>Aspergillaceae</taxon>
        <taxon>Penicillium</taxon>
    </lineage>
</organism>